<evidence type="ECO:0000256" key="1">
    <source>
        <dbReference type="ARBA" id="ARBA00022737"/>
    </source>
</evidence>
<reference evidence="4" key="1">
    <citation type="submission" date="2021-01" db="EMBL/GenBank/DDBJ databases">
        <authorList>
            <person name="Corre E."/>
            <person name="Pelletier E."/>
            <person name="Niang G."/>
            <person name="Scheremetjew M."/>
            <person name="Finn R."/>
            <person name="Kale V."/>
            <person name="Holt S."/>
            <person name="Cochrane G."/>
            <person name="Meng A."/>
            <person name="Brown T."/>
            <person name="Cohen L."/>
        </authorList>
    </citation>
    <scope>NUCLEOTIDE SEQUENCE</scope>
    <source>
        <strain evidence="4">CCMP127</strain>
    </source>
</reference>
<accession>A0A7S3P434</accession>
<feature type="repeat" description="HEAT" evidence="2">
    <location>
        <begin position="360"/>
        <end position="388"/>
    </location>
</feature>
<evidence type="ECO:0008006" key="5">
    <source>
        <dbReference type="Google" id="ProtNLM"/>
    </source>
</evidence>
<proteinExistence type="predicted"/>
<dbReference type="GO" id="GO:0005634">
    <property type="term" value="C:nucleus"/>
    <property type="evidence" value="ECO:0007669"/>
    <property type="project" value="TreeGrafter"/>
</dbReference>
<dbReference type="InterPro" id="IPR051023">
    <property type="entry name" value="PP2A_Regulatory_Subunit_A"/>
</dbReference>
<protein>
    <recommendedName>
        <fullName evidence="5">TOG domain-containing protein</fullName>
    </recommendedName>
</protein>
<dbReference type="GO" id="GO:0005829">
    <property type="term" value="C:cytosol"/>
    <property type="evidence" value="ECO:0007669"/>
    <property type="project" value="TreeGrafter"/>
</dbReference>
<dbReference type="InterPro" id="IPR000357">
    <property type="entry name" value="HEAT"/>
</dbReference>
<feature type="region of interest" description="Disordered" evidence="3">
    <location>
        <begin position="391"/>
        <end position="431"/>
    </location>
</feature>
<dbReference type="EMBL" id="HBIM01004090">
    <property type="protein sequence ID" value="CAE0405480.1"/>
    <property type="molecule type" value="Transcribed_RNA"/>
</dbReference>
<sequence>MDARKQPEKNNKNNNNNNNDPMEIDPIDDGPPPTAAPTPVASAGGATSAAFLLTPIVMTKEEEAREAIESLRADDMAQRVTAAHRLSAIATVLGPERTRAELIPFVTDGLDDEDEVLIAISMSLGSLVPAVGGAAHAHVLLRPLEFLLTVEEASVRERASESTYQMAHILPDNTFAEDYANMLGRLARKEWFTARMSATRLIAAAYARLYDLKQEVATDLLQAFCALCRDDTPMVRRVAAQHLGTLLQAVVQVQGRSALTTVVATQLLPLYEFLASQDQPDSVRLQTTENCVAFGQVMSQFVRNDTIALTSSELDLLRQVLPLVLATIDDRSWRVRWTAAAKFAAVVQAYDVLPDVMDSLVPSYERLLQDPEAEVRTAATLNLAHVAQCQATVPRPQNRPTPQEGEAPTTDDNLLGANNDDNNNNNNGPRVTVAERLVKRVTSLTEDESEHVRAALAMVATELAPILGREATISHLVPPVLLLLRDAASEVRLNLIASLSALNEVIGVDLLSQSLLPAILDLAQDGKWRIRLSIIQQIPLLADHLGRDFFTERLASLCVGWLGDDIATIRHAAAVNLKELTALFGTEWTMSALIPPIADMRHHESYLRRLTALEACALMSTKMDPDTARLHALPLVLEMATDAVPNIRFNVAKELEKMAPVCGVQAYETQILPVLTMLMEDDDRDVRYYAEKTATALDEVFADEPVET</sequence>
<evidence type="ECO:0000256" key="2">
    <source>
        <dbReference type="PROSITE-ProRule" id="PRU00103"/>
    </source>
</evidence>
<dbReference type="Pfam" id="PF02985">
    <property type="entry name" value="HEAT"/>
    <property type="match status" value="2"/>
</dbReference>
<feature type="repeat" description="HEAT" evidence="2">
    <location>
        <begin position="476"/>
        <end position="514"/>
    </location>
</feature>
<dbReference type="InterPro" id="IPR016024">
    <property type="entry name" value="ARM-type_fold"/>
</dbReference>
<dbReference type="Gene3D" id="1.25.10.10">
    <property type="entry name" value="Leucine-rich Repeat Variant"/>
    <property type="match status" value="1"/>
</dbReference>
<feature type="repeat" description="HEAT" evidence="2">
    <location>
        <begin position="671"/>
        <end position="708"/>
    </location>
</feature>
<dbReference type="InterPro" id="IPR011989">
    <property type="entry name" value="ARM-like"/>
</dbReference>
<feature type="repeat" description="HEAT" evidence="2">
    <location>
        <begin position="437"/>
        <end position="475"/>
    </location>
</feature>
<feature type="region of interest" description="Disordered" evidence="3">
    <location>
        <begin position="1"/>
        <end position="43"/>
    </location>
</feature>
<organism evidence="4">
    <name type="scientific">Amphora coffeiformis</name>
    <dbReference type="NCBI Taxonomy" id="265554"/>
    <lineage>
        <taxon>Eukaryota</taxon>
        <taxon>Sar</taxon>
        <taxon>Stramenopiles</taxon>
        <taxon>Ochrophyta</taxon>
        <taxon>Bacillariophyta</taxon>
        <taxon>Bacillariophyceae</taxon>
        <taxon>Bacillariophycidae</taxon>
        <taxon>Thalassiophysales</taxon>
        <taxon>Catenulaceae</taxon>
        <taxon>Amphora</taxon>
    </lineage>
</organism>
<dbReference type="AlphaFoldDB" id="A0A7S3P434"/>
<feature type="compositionally biased region" description="Basic and acidic residues" evidence="3">
    <location>
        <begin position="1"/>
        <end position="11"/>
    </location>
</feature>
<dbReference type="PANTHER" id="PTHR10648:SF4">
    <property type="entry name" value="PROTEIN PHOSPHATASE 2 (FORMERLY 2A), REGULATORY SUBUNIT A, BETA ISOFORM-RELATED"/>
    <property type="match status" value="1"/>
</dbReference>
<dbReference type="SUPFAM" id="SSF48371">
    <property type="entry name" value="ARM repeat"/>
    <property type="match status" value="1"/>
</dbReference>
<dbReference type="PANTHER" id="PTHR10648">
    <property type="entry name" value="SERINE/THREONINE-PROTEIN PHOSPHATASE PP2A 65 KDA REGULATORY SUBUNIT"/>
    <property type="match status" value="1"/>
</dbReference>
<gene>
    <name evidence="4" type="ORF">ACOF00016_LOCUS3500</name>
</gene>
<dbReference type="GO" id="GO:0000159">
    <property type="term" value="C:protein phosphatase type 2A complex"/>
    <property type="evidence" value="ECO:0007669"/>
    <property type="project" value="TreeGrafter"/>
</dbReference>
<dbReference type="GO" id="GO:0019888">
    <property type="term" value="F:protein phosphatase regulator activity"/>
    <property type="evidence" value="ECO:0007669"/>
    <property type="project" value="TreeGrafter"/>
</dbReference>
<name>A0A7S3P434_9STRA</name>
<feature type="compositionally biased region" description="Low complexity" evidence="3">
    <location>
        <begin position="411"/>
        <end position="428"/>
    </location>
</feature>
<feature type="repeat" description="HEAT" evidence="2">
    <location>
        <begin position="515"/>
        <end position="553"/>
    </location>
</feature>
<feature type="repeat" description="HEAT" evidence="2">
    <location>
        <begin position="632"/>
        <end position="670"/>
    </location>
</feature>
<keyword evidence="1" id="KW-0677">Repeat</keyword>
<dbReference type="InterPro" id="IPR021133">
    <property type="entry name" value="HEAT_type_2"/>
</dbReference>
<evidence type="ECO:0000256" key="3">
    <source>
        <dbReference type="SAM" id="MobiDB-lite"/>
    </source>
</evidence>
<evidence type="ECO:0000313" key="4">
    <source>
        <dbReference type="EMBL" id="CAE0405480.1"/>
    </source>
</evidence>
<dbReference type="PROSITE" id="PS50077">
    <property type="entry name" value="HEAT_REPEAT"/>
    <property type="match status" value="6"/>
</dbReference>